<feature type="chain" id="PRO_5023117775" description="Fibrinogen C-terminal domain-containing protein" evidence="1">
    <location>
        <begin position="22"/>
        <end position="258"/>
    </location>
</feature>
<dbReference type="EMBL" id="CP043329">
    <property type="protein sequence ID" value="QEK52309.1"/>
    <property type="molecule type" value="Genomic_DNA"/>
</dbReference>
<dbReference type="KEGG" id="pej:FYC62_12120"/>
<name>A0A5C0VJP3_9SPHI</name>
<dbReference type="InterPro" id="IPR036056">
    <property type="entry name" value="Fibrinogen-like_C"/>
</dbReference>
<gene>
    <name evidence="3" type="ORF">FYC62_12120</name>
</gene>
<protein>
    <recommendedName>
        <fullName evidence="2">Fibrinogen C-terminal domain-containing protein</fullName>
    </recommendedName>
</protein>
<evidence type="ECO:0000256" key="1">
    <source>
        <dbReference type="SAM" id="SignalP"/>
    </source>
</evidence>
<evidence type="ECO:0000313" key="3">
    <source>
        <dbReference type="EMBL" id="QEK52309.1"/>
    </source>
</evidence>
<keyword evidence="1" id="KW-0732">Signal</keyword>
<organism evidence="3 4">
    <name type="scientific">Pedobacter aquae</name>
    <dbReference type="NCBI Taxonomy" id="2605747"/>
    <lineage>
        <taxon>Bacteria</taxon>
        <taxon>Pseudomonadati</taxon>
        <taxon>Bacteroidota</taxon>
        <taxon>Sphingobacteriia</taxon>
        <taxon>Sphingobacteriales</taxon>
        <taxon>Sphingobacteriaceae</taxon>
        <taxon>Pedobacter</taxon>
    </lineage>
</organism>
<dbReference type="Proteomes" id="UP000323653">
    <property type="component" value="Chromosome"/>
</dbReference>
<proteinExistence type="predicted"/>
<reference evidence="3 4" key="1">
    <citation type="submission" date="2019-08" db="EMBL/GenBank/DDBJ databases">
        <title>Pedobacter sp. nov., isolated from Han river, South Korea.</title>
        <authorList>
            <person name="Lee D.-H."/>
            <person name="Kim Y.-S."/>
            <person name="Hwang E.-M."/>
            <person name="Le Tran T.C."/>
            <person name="Cha C.-J."/>
        </authorList>
    </citation>
    <scope>NUCLEOTIDE SEQUENCE [LARGE SCALE GENOMIC DNA]</scope>
    <source>
        <strain evidence="3 4">CJ43</strain>
    </source>
</reference>
<evidence type="ECO:0000259" key="2">
    <source>
        <dbReference type="Pfam" id="PF00147"/>
    </source>
</evidence>
<dbReference type="AlphaFoldDB" id="A0A5C0VJP3"/>
<evidence type="ECO:0000313" key="4">
    <source>
        <dbReference type="Proteomes" id="UP000323653"/>
    </source>
</evidence>
<feature type="signal peptide" evidence="1">
    <location>
        <begin position="1"/>
        <end position="21"/>
    </location>
</feature>
<dbReference type="SUPFAM" id="SSF56496">
    <property type="entry name" value="Fibrinogen C-terminal domain-like"/>
    <property type="match status" value="1"/>
</dbReference>
<accession>A0A5C0VJP3</accession>
<dbReference type="RefSeq" id="WP_039454896.1">
    <property type="nucleotide sequence ID" value="NZ_CP043329.1"/>
</dbReference>
<dbReference type="NCBIfam" id="NF040941">
    <property type="entry name" value="GGGWT_bact"/>
    <property type="match status" value="1"/>
</dbReference>
<keyword evidence="4" id="KW-1185">Reference proteome</keyword>
<feature type="domain" description="Fibrinogen C-terminal" evidence="2">
    <location>
        <begin position="61"/>
        <end position="99"/>
    </location>
</feature>
<sequence>MNHLKLNVLLFIIIIPFLAHAQVMPMSFIQRNNASGFGDGKTSATAGSSAFQIKRDYPSSTDGIYWIKNVNINSNTPFQIYADMTTDGGGWTLILKNSNSAGWTYENAISLNTSMPFTNTADVISTSTANYSIIGWADFIKRSASGFQYMIDATTRRSHGAIWTANGNYSFVKTDNSQTNITINTKFGNWAYINDNGISERMPWYQNDCGQITTDNGGGNWWGTLVSRCTGWIPTPWIDNAGGGTTNPNPGILWYWVR</sequence>
<dbReference type="Gene3D" id="3.90.215.10">
    <property type="entry name" value="Gamma Fibrinogen, chain A, domain 1"/>
    <property type="match status" value="1"/>
</dbReference>
<dbReference type="Pfam" id="PF00147">
    <property type="entry name" value="Fibrinogen_C"/>
    <property type="match status" value="1"/>
</dbReference>
<dbReference type="InterPro" id="IPR002181">
    <property type="entry name" value="Fibrinogen_a/b/g_C_dom"/>
</dbReference>
<dbReference type="InterPro" id="IPR014716">
    <property type="entry name" value="Fibrinogen_a/b/g_C_1"/>
</dbReference>